<gene>
    <name evidence="2" type="ORF">J2S15_002138</name>
</gene>
<dbReference type="PANTHER" id="PTHR11817">
    <property type="entry name" value="PYRUVATE KINASE"/>
    <property type="match status" value="1"/>
</dbReference>
<sequence length="103" mass="11204">MVLDVAAIVVFTASGTSAKRIAKFRPACPVYAATFDDRTRDSLAIHWGVTSVVVEKFDEVDKETKLARDIALSHGCKKGDEIIIVTGYPFGSNATNSMRIIEV</sequence>
<accession>A0ABU0E3I5</accession>
<dbReference type="InterPro" id="IPR036918">
    <property type="entry name" value="Pyrv_Knase_C_sf"/>
</dbReference>
<dbReference type="GO" id="GO:0016301">
    <property type="term" value="F:kinase activity"/>
    <property type="evidence" value="ECO:0007669"/>
    <property type="project" value="UniProtKB-KW"/>
</dbReference>
<reference evidence="2 3" key="1">
    <citation type="submission" date="2023-07" db="EMBL/GenBank/DDBJ databases">
        <title>Genomic Encyclopedia of Type Strains, Phase IV (KMG-IV): sequencing the most valuable type-strain genomes for metagenomic binning, comparative biology and taxonomic classification.</title>
        <authorList>
            <person name="Goeker M."/>
        </authorList>
    </citation>
    <scope>NUCLEOTIDE SEQUENCE [LARGE SCALE GENOMIC DNA]</scope>
    <source>
        <strain evidence="2 3">DSM 16784</strain>
    </source>
</reference>
<dbReference type="Proteomes" id="UP001230220">
    <property type="component" value="Unassembled WGS sequence"/>
</dbReference>
<organism evidence="2 3">
    <name type="scientific">Breznakia pachnodae</name>
    <dbReference type="NCBI Taxonomy" id="265178"/>
    <lineage>
        <taxon>Bacteria</taxon>
        <taxon>Bacillati</taxon>
        <taxon>Bacillota</taxon>
        <taxon>Erysipelotrichia</taxon>
        <taxon>Erysipelotrichales</taxon>
        <taxon>Erysipelotrichaceae</taxon>
        <taxon>Breznakia</taxon>
    </lineage>
</organism>
<name>A0ABU0E3I5_9FIRM</name>
<evidence type="ECO:0000259" key="1">
    <source>
        <dbReference type="Pfam" id="PF02887"/>
    </source>
</evidence>
<keyword evidence="2" id="KW-0670">Pyruvate</keyword>
<dbReference type="Pfam" id="PF02887">
    <property type="entry name" value="PK_C"/>
    <property type="match status" value="1"/>
</dbReference>
<feature type="domain" description="Pyruvate kinase C-terminal" evidence="1">
    <location>
        <begin position="3"/>
        <end position="101"/>
    </location>
</feature>
<keyword evidence="3" id="KW-1185">Reference proteome</keyword>
<evidence type="ECO:0000313" key="2">
    <source>
        <dbReference type="EMBL" id="MDQ0361391.1"/>
    </source>
</evidence>
<dbReference type="Gene3D" id="3.40.1380.20">
    <property type="entry name" value="Pyruvate kinase, C-terminal domain"/>
    <property type="match status" value="1"/>
</dbReference>
<proteinExistence type="predicted"/>
<dbReference type="SUPFAM" id="SSF52935">
    <property type="entry name" value="PK C-terminal domain-like"/>
    <property type="match status" value="1"/>
</dbReference>
<protein>
    <submittedName>
        <fullName evidence="2">Pyruvate kinase</fullName>
    </submittedName>
</protein>
<evidence type="ECO:0000313" key="3">
    <source>
        <dbReference type="Proteomes" id="UP001230220"/>
    </source>
</evidence>
<keyword evidence="2" id="KW-0418">Kinase</keyword>
<dbReference type="EMBL" id="JAUSUR010000003">
    <property type="protein sequence ID" value="MDQ0361391.1"/>
    <property type="molecule type" value="Genomic_DNA"/>
</dbReference>
<keyword evidence="2" id="KW-0808">Transferase</keyword>
<dbReference type="InterPro" id="IPR001697">
    <property type="entry name" value="Pyr_Knase"/>
</dbReference>
<dbReference type="InterPro" id="IPR015795">
    <property type="entry name" value="Pyrv_Knase_C"/>
</dbReference>
<comment type="caution">
    <text evidence="2">The sequence shown here is derived from an EMBL/GenBank/DDBJ whole genome shotgun (WGS) entry which is preliminary data.</text>
</comment>